<proteinExistence type="predicted"/>
<keyword evidence="1" id="KW-0812">Transmembrane</keyword>
<feature type="transmembrane region" description="Helical" evidence="1">
    <location>
        <begin position="172"/>
        <end position="192"/>
    </location>
</feature>
<dbReference type="STRING" id="1852522.SAMN06295960_4064"/>
<dbReference type="PANTHER" id="PTHR37422">
    <property type="entry name" value="TEICHURONIC ACID BIOSYNTHESIS PROTEIN TUAE"/>
    <property type="match status" value="1"/>
</dbReference>
<feature type="transmembrane region" description="Helical" evidence="1">
    <location>
        <begin position="460"/>
        <end position="477"/>
    </location>
</feature>
<keyword evidence="3" id="KW-1185">Reference proteome</keyword>
<feature type="transmembrane region" description="Helical" evidence="1">
    <location>
        <begin position="118"/>
        <end position="138"/>
    </location>
</feature>
<dbReference type="Proteomes" id="UP000193834">
    <property type="component" value="Unassembled WGS sequence"/>
</dbReference>
<dbReference type="GO" id="GO:0016874">
    <property type="term" value="F:ligase activity"/>
    <property type="evidence" value="ECO:0007669"/>
    <property type="project" value="UniProtKB-KW"/>
</dbReference>
<feature type="transmembrane region" description="Helical" evidence="1">
    <location>
        <begin position="347"/>
        <end position="366"/>
    </location>
</feature>
<feature type="transmembrane region" description="Helical" evidence="1">
    <location>
        <begin position="243"/>
        <end position="261"/>
    </location>
</feature>
<dbReference type="AlphaFoldDB" id="A0A1X7LPY5"/>
<dbReference type="RefSeq" id="WP_085497340.1">
    <property type="nucleotide sequence ID" value="NZ_FXAZ01000006.1"/>
</dbReference>
<feature type="transmembrane region" description="Helical" evidence="1">
    <location>
        <begin position="86"/>
        <end position="106"/>
    </location>
</feature>
<name>A0A1X7LPY5_9BACL</name>
<dbReference type="PANTHER" id="PTHR37422:SF13">
    <property type="entry name" value="LIPOPOLYSACCHARIDE BIOSYNTHESIS PROTEIN PA4999-RELATED"/>
    <property type="match status" value="1"/>
</dbReference>
<accession>A0A1X7LPY5</accession>
<protein>
    <submittedName>
        <fullName evidence="2">O-Antigen ligase</fullName>
    </submittedName>
</protein>
<feature type="transmembrane region" description="Helical" evidence="1">
    <location>
        <begin position="432"/>
        <end position="453"/>
    </location>
</feature>
<feature type="transmembrane region" description="Helical" evidence="1">
    <location>
        <begin position="267"/>
        <end position="285"/>
    </location>
</feature>
<feature type="transmembrane region" description="Helical" evidence="1">
    <location>
        <begin position="217"/>
        <end position="236"/>
    </location>
</feature>
<feature type="transmembrane region" description="Helical" evidence="1">
    <location>
        <begin position="292"/>
        <end position="311"/>
    </location>
</feature>
<feature type="transmembrane region" description="Helical" evidence="1">
    <location>
        <begin position="57"/>
        <end position="74"/>
    </location>
</feature>
<dbReference type="InterPro" id="IPR051533">
    <property type="entry name" value="WaaL-like"/>
</dbReference>
<keyword evidence="2" id="KW-0436">Ligase</keyword>
<keyword evidence="1" id="KW-1133">Transmembrane helix</keyword>
<dbReference type="EMBL" id="FXAZ01000006">
    <property type="protein sequence ID" value="SMG55951.1"/>
    <property type="molecule type" value="Genomic_DNA"/>
</dbReference>
<reference evidence="2 3" key="1">
    <citation type="submission" date="2017-04" db="EMBL/GenBank/DDBJ databases">
        <authorList>
            <person name="Afonso C.L."/>
            <person name="Miller P.J."/>
            <person name="Scott M.A."/>
            <person name="Spackman E."/>
            <person name="Goraichik I."/>
            <person name="Dimitrov K.M."/>
            <person name="Suarez D.L."/>
            <person name="Swayne D.E."/>
        </authorList>
    </citation>
    <scope>NUCLEOTIDE SEQUENCE [LARGE SCALE GENOMIC DNA]</scope>
    <source>
        <strain evidence="2 3">11</strain>
    </source>
</reference>
<evidence type="ECO:0000313" key="3">
    <source>
        <dbReference type="Proteomes" id="UP000193834"/>
    </source>
</evidence>
<keyword evidence="1" id="KW-0472">Membrane</keyword>
<feature type="transmembrane region" description="Helical" evidence="1">
    <location>
        <begin position="317"/>
        <end position="335"/>
    </location>
</feature>
<organism evidence="2 3">
    <name type="scientific">Paenibacillus aquistagni</name>
    <dbReference type="NCBI Taxonomy" id="1852522"/>
    <lineage>
        <taxon>Bacteria</taxon>
        <taxon>Bacillati</taxon>
        <taxon>Bacillota</taxon>
        <taxon>Bacilli</taxon>
        <taxon>Bacillales</taxon>
        <taxon>Paenibacillaceae</taxon>
        <taxon>Paenibacillus</taxon>
    </lineage>
</organism>
<feature type="transmembrane region" description="Helical" evidence="1">
    <location>
        <begin position="529"/>
        <end position="551"/>
    </location>
</feature>
<sequence>MKNHEEGQGISIARMIDTVRERVIGRLSISSVRSAALAILLLGWCLWQQGGFYDHKLLVPALLIIGLALIRIVRHGLGVVSSSPKSMLLLSLPWLIAVCYGLTSIYNPATLQGTWMQLIRWSSYAAWSFLCIDLIMLSTSRRSIHEQKTASDLLSACEQPAARRAVISLEHVVLLSGIMLAVGSLGALYGYLPMEGSVMKSDDIELSSWGFRLGGMLQYPNTLGAISGAFVVFSLVRAKAKEYSIAYSGLAVLHLIVLLLTESRGSWIMTGAGLCLGAIGSRSMLLKYIKRLLWSLIWAFSGAAATARLWLMDSEWVVVPLILAVGCSVLLPYWLQHQRGKSSRWLRKAVACLAWGGAGWLGLMLVPHQAIERVTGHYATGSARLLFYQDAWRLWQESPWLGLGGDAWRQLFASMQSEPYVGKEVHSFGFDLLLDIGGVGTLIAMVLMAWLIIMAMRQDLAAGVAAGVISAHSLIDFDMAYGWVVYLWLAWLAMGITAAETSSARLAGSADQAISKMNRLNKRVRRQRIAAAFLLLPLCVAMAIGTSQLAAKAMHAAGERALAAQSLASGNAAACAESGADGCGLLRASVRLAPADTALRIAVAHRLPPREALALLQEGERYERRGKALHRELALQAARAAEPLQAAAYWEAAVQDDRFDSELRTEAIIRIAALADAAAQEKRAFAIDLAKAALTQFQRYEDDARLAADMAANDKRFVLTAAASQAAASAQLLLYTLE</sequence>
<feature type="transmembrane region" description="Helical" evidence="1">
    <location>
        <begin position="23"/>
        <end position="45"/>
    </location>
</feature>
<evidence type="ECO:0000313" key="2">
    <source>
        <dbReference type="EMBL" id="SMG55951.1"/>
    </source>
</evidence>
<dbReference type="GO" id="GO:0016020">
    <property type="term" value="C:membrane"/>
    <property type="evidence" value="ECO:0007669"/>
    <property type="project" value="UniProtKB-SubCell"/>
</dbReference>
<evidence type="ECO:0000256" key="1">
    <source>
        <dbReference type="SAM" id="Phobius"/>
    </source>
</evidence>
<feature type="transmembrane region" description="Helical" evidence="1">
    <location>
        <begin position="483"/>
        <end position="508"/>
    </location>
</feature>
<dbReference type="OrthoDB" id="1808577at2"/>
<gene>
    <name evidence="2" type="ORF">SAMN06295960_4064</name>
</gene>